<keyword evidence="2" id="KW-1133">Transmembrane helix</keyword>
<proteinExistence type="predicted"/>
<dbReference type="EMBL" id="GAKP01004333">
    <property type="protein sequence ID" value="JAC54619.1"/>
    <property type="molecule type" value="Transcribed_RNA"/>
</dbReference>
<keyword evidence="2" id="KW-0472">Membrane</keyword>
<evidence type="ECO:0000256" key="2">
    <source>
        <dbReference type="SAM" id="Phobius"/>
    </source>
</evidence>
<protein>
    <submittedName>
        <fullName evidence="3">Uncharacterized protein</fullName>
    </submittedName>
</protein>
<dbReference type="OrthoDB" id="8057994at2759"/>
<keyword evidence="2" id="KW-0812">Transmembrane</keyword>
<feature type="transmembrane region" description="Helical" evidence="2">
    <location>
        <begin position="25"/>
        <end position="47"/>
    </location>
</feature>
<name>A0A034WIW2_BACDO</name>
<feature type="compositionally biased region" description="Polar residues" evidence="1">
    <location>
        <begin position="158"/>
        <end position="191"/>
    </location>
</feature>
<sequence length="208" mass="22071">FQQQKVDDFQRGNTRKNSNIMRTQAATALYALLALACLGSTLCGLITEIGKPLQQAGNVVNELGSKISNTANIDSALSSVNTVKDAAKEVVDKITDLNPIENIIGIPSEISFLYKLISILKKLLSSVKLNVNAEHDQDKASTTVAVESTETTEAGPQDDQSSTVVATEISNDSEATESASEDPVNNSSEILTESVDESATADPVDISK</sequence>
<accession>A0A034WIW2</accession>
<evidence type="ECO:0000256" key="1">
    <source>
        <dbReference type="SAM" id="MobiDB-lite"/>
    </source>
</evidence>
<organism evidence="3">
    <name type="scientific">Bactrocera dorsalis</name>
    <name type="common">Oriental fruit fly</name>
    <name type="synonym">Dacus dorsalis</name>
    <dbReference type="NCBI Taxonomy" id="27457"/>
    <lineage>
        <taxon>Eukaryota</taxon>
        <taxon>Metazoa</taxon>
        <taxon>Ecdysozoa</taxon>
        <taxon>Arthropoda</taxon>
        <taxon>Hexapoda</taxon>
        <taxon>Insecta</taxon>
        <taxon>Pterygota</taxon>
        <taxon>Neoptera</taxon>
        <taxon>Endopterygota</taxon>
        <taxon>Diptera</taxon>
        <taxon>Brachycera</taxon>
        <taxon>Muscomorpha</taxon>
        <taxon>Tephritoidea</taxon>
        <taxon>Tephritidae</taxon>
        <taxon>Bactrocera</taxon>
        <taxon>Bactrocera</taxon>
    </lineage>
</organism>
<feature type="non-terminal residue" evidence="3">
    <location>
        <position position="1"/>
    </location>
</feature>
<feature type="region of interest" description="Disordered" evidence="1">
    <location>
        <begin position="136"/>
        <end position="208"/>
    </location>
</feature>
<feature type="compositionally biased region" description="Low complexity" evidence="1">
    <location>
        <begin position="140"/>
        <end position="154"/>
    </location>
</feature>
<reference evidence="3" key="1">
    <citation type="journal article" date="2014" name="BMC Genomics">
        <title>Characterizing the developmental transcriptome of the oriental fruit fly, Bactrocera dorsalis (Diptera: Tephritidae) through comparative genomic analysis with Drosophila melanogaster utilizing modENCODE datasets.</title>
        <authorList>
            <person name="Geib S.M."/>
            <person name="Calla B."/>
            <person name="Hall B."/>
            <person name="Hou S."/>
            <person name="Manoukis N.C."/>
        </authorList>
    </citation>
    <scope>NUCLEOTIDE SEQUENCE</scope>
    <source>
        <strain evidence="3">Punador</strain>
    </source>
</reference>
<dbReference type="AlphaFoldDB" id="A0A034WIW2"/>
<evidence type="ECO:0000313" key="3">
    <source>
        <dbReference type="EMBL" id="JAC54619.1"/>
    </source>
</evidence>